<dbReference type="Pfam" id="PF01425">
    <property type="entry name" value="Amidase"/>
    <property type="match status" value="1"/>
</dbReference>
<dbReference type="InterPro" id="IPR000120">
    <property type="entry name" value="Amidase"/>
</dbReference>
<dbReference type="InterPro" id="IPR036928">
    <property type="entry name" value="AS_sf"/>
</dbReference>
<comment type="similarity">
    <text evidence="1">Belongs to the amidase family.</text>
</comment>
<feature type="domain" description="Amidase" evidence="2">
    <location>
        <begin position="25"/>
        <end position="467"/>
    </location>
</feature>
<dbReference type="PANTHER" id="PTHR11895:SF7">
    <property type="entry name" value="GLUTAMYL-TRNA(GLN) AMIDOTRANSFERASE SUBUNIT A, MITOCHONDRIAL"/>
    <property type="match status" value="1"/>
</dbReference>
<dbReference type="SUPFAM" id="SSF75304">
    <property type="entry name" value="Amidase signature (AS) enzymes"/>
    <property type="match status" value="1"/>
</dbReference>
<dbReference type="RefSeq" id="WP_255159821.1">
    <property type="nucleotide sequence ID" value="NZ_CP101497.1"/>
</dbReference>
<reference evidence="3" key="1">
    <citation type="submission" date="2022-07" db="EMBL/GenBank/DDBJ databases">
        <title>Taxonomic analysis of Microcella humidisoli nov. sp., isolated from riverside soil.</title>
        <authorList>
            <person name="Molina K.M."/>
            <person name="Kim S.B."/>
        </authorList>
    </citation>
    <scope>NUCLEOTIDE SEQUENCE</scope>
    <source>
        <strain evidence="3">MMS21-STM10</strain>
    </source>
</reference>
<dbReference type="Proteomes" id="UP001060039">
    <property type="component" value="Chromosome"/>
</dbReference>
<dbReference type="EMBL" id="CP101497">
    <property type="protein sequence ID" value="UTT62690.1"/>
    <property type="molecule type" value="Genomic_DNA"/>
</dbReference>
<dbReference type="Gene3D" id="3.90.1300.10">
    <property type="entry name" value="Amidase signature (AS) domain"/>
    <property type="match status" value="1"/>
</dbReference>
<evidence type="ECO:0000313" key="4">
    <source>
        <dbReference type="Proteomes" id="UP001060039"/>
    </source>
</evidence>
<gene>
    <name evidence="3" type="ORF">NNL39_00790</name>
</gene>
<evidence type="ECO:0000259" key="2">
    <source>
        <dbReference type="Pfam" id="PF01425"/>
    </source>
</evidence>
<dbReference type="PROSITE" id="PS00571">
    <property type="entry name" value="AMIDASES"/>
    <property type="match status" value="1"/>
</dbReference>
<dbReference type="InterPro" id="IPR020556">
    <property type="entry name" value="Amidase_CS"/>
</dbReference>
<sequence length="487" mass="51243">MFELHHLSALEQGEWLRRGRISPRELVEHYLARIERHNPAVGALTVVEAERALARAEALEGLVARSAPLWGIPIADKELVQRAGQRTTFGSRLRADHVPATDDELVQHLDAAGAISLGATAAPEFGLPSYTESRVAPPARTPYDLRRGAGGSSGGAAAAVAAGLLPVAPGSDGGGSIRIPAAACGLVGLKPSRGRIPAGSGLDRLAGLVVPGPIARTVADAALMLDALVAAAPWEFATRAPIDPPLASGREHPHHGPLLGAAVRGEGRYQLGVMTTSPWDEYADIALDAGARWALDEAVAAFATLGHGIDDLALDPEPDYARHFRTVWMASAAGIPARTADELALLEPLTAWLVGQGRALSAETLAESLAWLSGFERRVIRRLASVDAVLTPALAMTPRPLGWYDAEDAERNFTQQVQYTPYTSFVNVAGLPALTLPVGLTPPTSEEPGLPMGVQLIGRPGGEATLLALGAQFERARRGASIHPPQW</sequence>
<organism evidence="3 4">
    <name type="scientific">Microcella humidisoli</name>
    <dbReference type="NCBI Taxonomy" id="2963406"/>
    <lineage>
        <taxon>Bacteria</taxon>
        <taxon>Bacillati</taxon>
        <taxon>Actinomycetota</taxon>
        <taxon>Actinomycetes</taxon>
        <taxon>Micrococcales</taxon>
        <taxon>Microbacteriaceae</taxon>
        <taxon>Microcella</taxon>
    </lineage>
</organism>
<keyword evidence="4" id="KW-1185">Reference proteome</keyword>
<dbReference type="InterPro" id="IPR023631">
    <property type="entry name" value="Amidase_dom"/>
</dbReference>
<evidence type="ECO:0000313" key="3">
    <source>
        <dbReference type="EMBL" id="UTT62690.1"/>
    </source>
</evidence>
<proteinExistence type="inferred from homology"/>
<protein>
    <submittedName>
        <fullName evidence="3">Amidase</fullName>
    </submittedName>
</protein>
<evidence type="ECO:0000256" key="1">
    <source>
        <dbReference type="ARBA" id="ARBA00009199"/>
    </source>
</evidence>
<accession>A0ABY5FXU9</accession>
<dbReference type="PANTHER" id="PTHR11895">
    <property type="entry name" value="TRANSAMIDASE"/>
    <property type="match status" value="1"/>
</dbReference>
<name>A0ABY5FXU9_9MICO</name>